<keyword evidence="5" id="KW-0067">ATP-binding</keyword>
<keyword evidence="3" id="KW-0808">Transferase</keyword>
<evidence type="ECO:0000256" key="1">
    <source>
        <dbReference type="ARBA" id="ARBA00004749"/>
    </source>
</evidence>
<dbReference type="eggNOG" id="KOG1234">
    <property type="taxonomic scope" value="Eukaryota"/>
</dbReference>
<dbReference type="SUPFAM" id="SSF56112">
    <property type="entry name" value="Protein kinase-like (PK-like)"/>
    <property type="match status" value="1"/>
</dbReference>
<evidence type="ECO:0000256" key="5">
    <source>
        <dbReference type="ARBA" id="ARBA00022840"/>
    </source>
</evidence>
<dbReference type="PANTHER" id="PTHR43851">
    <property type="match status" value="1"/>
</dbReference>
<reference evidence="7" key="2">
    <citation type="submission" date="2017-05" db="UniProtKB">
        <authorList>
            <consortium name="EnsemblMetazoa"/>
        </authorList>
    </citation>
    <scope>IDENTIFICATION</scope>
</reference>
<name>A0A1X7UWW4_AMPQE</name>
<dbReference type="PANTHER" id="PTHR43851:SF3">
    <property type="entry name" value="COENZYME Q8"/>
    <property type="match status" value="1"/>
</dbReference>
<organism evidence="7">
    <name type="scientific">Amphimedon queenslandica</name>
    <name type="common">Sponge</name>
    <dbReference type="NCBI Taxonomy" id="400682"/>
    <lineage>
        <taxon>Eukaryota</taxon>
        <taxon>Metazoa</taxon>
        <taxon>Porifera</taxon>
        <taxon>Demospongiae</taxon>
        <taxon>Heteroscleromorpha</taxon>
        <taxon>Haplosclerida</taxon>
        <taxon>Niphatidae</taxon>
        <taxon>Amphimedon</taxon>
    </lineage>
</organism>
<dbReference type="OrthoDB" id="201153at2759"/>
<sequence>MAAGRDLFAVFTGASRVLNAGCTSLSSEIRHVVSNSSLLSSLCSPFTNTTRFEDLDFSDFEDLESDFIQDVSSFPPPPSGASDFPPNFGRRGLHTYPRLSADHAEESSNERVRSKVSRAKERAVPASRINRMANFGALAASLGLGTAAEVARRSLGMSNDELSKKTDIPFLTKANLERIVDTLCRVRGAALKIGQMISLQDNSFMPEPIQEIFERVRSNADFMPFWQLEKVLIEELGKDWSEKLKDFDTKPFAAASIGQVHNAVLHDGTEVAIKIQYPGVAQSIDSDIDNLMGVLKLWQVLPRGLFVDSVVDVARKELAWETDYVREAQFCTKFRDLLHDSPGFGVPRVIQDLSTKRVLTTELIHGVPLDQCVSLDQHIKNDIALRVLELCLRELFEFKVMQTDPNWSNFYYNQTEDKIYLLDFGASRVFPKEFTDEYLKIIHGAATGDKDQVLTSSHAIKLLTGYESKTMIKAHLDTVMILGEPFSRNEDFDFQTQDTTRRIHRLIPLILEHRLTPPPDETYSLHRKMAGSFLLCTKLGVAINCHPMFQKVYNNYSF</sequence>
<dbReference type="GO" id="GO:0006744">
    <property type="term" value="P:ubiquinone biosynthetic process"/>
    <property type="evidence" value="ECO:0007669"/>
    <property type="project" value="TreeGrafter"/>
</dbReference>
<comment type="pathway">
    <text evidence="1">Cofactor biosynthesis; ubiquinone biosynthesis.</text>
</comment>
<dbReference type="KEGG" id="aqu:100634189"/>
<dbReference type="InParanoid" id="A0A1X7UWW4"/>
<proteinExistence type="inferred from homology"/>
<evidence type="ECO:0000256" key="4">
    <source>
        <dbReference type="ARBA" id="ARBA00022741"/>
    </source>
</evidence>
<evidence type="ECO:0000313" key="7">
    <source>
        <dbReference type="EnsemblMetazoa" id="Aqu2.1.32470_001"/>
    </source>
</evidence>
<dbReference type="InterPro" id="IPR051409">
    <property type="entry name" value="Atypical_kinase_ADCK"/>
</dbReference>
<dbReference type="EnsemblMetazoa" id="XM_019996173.1">
    <property type="protein sequence ID" value="XP_019851732.1"/>
    <property type="gene ID" value="LOC100634189"/>
</dbReference>
<dbReference type="InterPro" id="IPR034646">
    <property type="entry name" value="ADCK3_dom"/>
</dbReference>
<evidence type="ECO:0000256" key="3">
    <source>
        <dbReference type="ARBA" id="ARBA00022679"/>
    </source>
</evidence>
<accession>A0A1X7UWW4</accession>
<comment type="similarity">
    <text evidence="2">Belongs to the protein kinase superfamily. ADCK protein kinase family.</text>
</comment>
<gene>
    <name evidence="7" type="primary">100634189</name>
</gene>
<evidence type="ECO:0000259" key="6">
    <source>
        <dbReference type="Pfam" id="PF03109"/>
    </source>
</evidence>
<dbReference type="Pfam" id="PF03109">
    <property type="entry name" value="ABC1"/>
    <property type="match status" value="1"/>
</dbReference>
<dbReference type="STRING" id="400682.A0A1X7UWW4"/>
<reference evidence="8" key="1">
    <citation type="journal article" date="2010" name="Nature">
        <title>The Amphimedon queenslandica genome and the evolution of animal complexity.</title>
        <authorList>
            <person name="Srivastava M."/>
            <person name="Simakov O."/>
            <person name="Chapman J."/>
            <person name="Fahey B."/>
            <person name="Gauthier M.E."/>
            <person name="Mitros T."/>
            <person name="Richards G.S."/>
            <person name="Conaco C."/>
            <person name="Dacre M."/>
            <person name="Hellsten U."/>
            <person name="Larroux C."/>
            <person name="Putnam N.H."/>
            <person name="Stanke M."/>
            <person name="Adamska M."/>
            <person name="Darling A."/>
            <person name="Degnan S.M."/>
            <person name="Oakley T.H."/>
            <person name="Plachetzki D.C."/>
            <person name="Zhai Y."/>
            <person name="Adamski M."/>
            <person name="Calcino A."/>
            <person name="Cummins S.F."/>
            <person name="Goodstein D.M."/>
            <person name="Harris C."/>
            <person name="Jackson D.J."/>
            <person name="Leys S.P."/>
            <person name="Shu S."/>
            <person name="Woodcroft B.J."/>
            <person name="Vervoort M."/>
            <person name="Kosik K.S."/>
            <person name="Manning G."/>
            <person name="Degnan B.M."/>
            <person name="Rokhsar D.S."/>
        </authorList>
    </citation>
    <scope>NUCLEOTIDE SEQUENCE [LARGE SCALE GENOMIC DNA]</scope>
</reference>
<dbReference type="AlphaFoldDB" id="A0A1X7UWW4"/>
<dbReference type="Proteomes" id="UP000007879">
    <property type="component" value="Unassembled WGS sequence"/>
</dbReference>
<protein>
    <recommendedName>
        <fullName evidence="6">ABC1 atypical kinase-like domain-containing protein</fullName>
    </recommendedName>
</protein>
<keyword evidence="8" id="KW-1185">Reference proteome</keyword>
<dbReference type="InterPro" id="IPR004147">
    <property type="entry name" value="ABC1_dom"/>
</dbReference>
<dbReference type="GO" id="GO:0005524">
    <property type="term" value="F:ATP binding"/>
    <property type="evidence" value="ECO:0007669"/>
    <property type="project" value="UniProtKB-KW"/>
</dbReference>
<dbReference type="EnsemblMetazoa" id="Aqu2.1.32470_001">
    <property type="protein sequence ID" value="Aqu2.1.32470_001"/>
    <property type="gene ID" value="Aqu2.1.32470"/>
</dbReference>
<dbReference type="FunCoup" id="A0A1X7UWW4">
    <property type="interactions" value="365"/>
</dbReference>
<feature type="domain" description="ABC1 atypical kinase-like" evidence="6">
    <location>
        <begin position="216"/>
        <end position="455"/>
    </location>
</feature>
<dbReference type="CDD" id="cd13970">
    <property type="entry name" value="ABC1_ADCK3"/>
    <property type="match status" value="1"/>
</dbReference>
<dbReference type="GO" id="GO:0016740">
    <property type="term" value="F:transferase activity"/>
    <property type="evidence" value="ECO:0007669"/>
    <property type="project" value="UniProtKB-KW"/>
</dbReference>
<evidence type="ECO:0000256" key="2">
    <source>
        <dbReference type="ARBA" id="ARBA00009670"/>
    </source>
</evidence>
<evidence type="ECO:0000313" key="8">
    <source>
        <dbReference type="Proteomes" id="UP000007879"/>
    </source>
</evidence>
<keyword evidence="4" id="KW-0547">Nucleotide-binding</keyword>
<dbReference type="InterPro" id="IPR011009">
    <property type="entry name" value="Kinase-like_dom_sf"/>
</dbReference>